<name>A0A317SBA9_9PEZI</name>
<dbReference type="InterPro" id="IPR006342">
    <property type="entry name" value="FkbM_mtfrase"/>
</dbReference>
<keyword evidence="3" id="KW-1185">Reference proteome</keyword>
<dbReference type="GO" id="GO:0032259">
    <property type="term" value="P:methylation"/>
    <property type="evidence" value="ECO:0007669"/>
    <property type="project" value="UniProtKB-KW"/>
</dbReference>
<dbReference type="PANTHER" id="PTHR34203:SF15">
    <property type="entry name" value="SLL1173 PROTEIN"/>
    <property type="match status" value="1"/>
</dbReference>
<feature type="domain" description="Methyltransferase FkbM" evidence="1">
    <location>
        <begin position="79"/>
        <end position="221"/>
    </location>
</feature>
<organism evidence="2 3">
    <name type="scientific">Tuber magnatum</name>
    <name type="common">white Piedmont truffle</name>
    <dbReference type="NCBI Taxonomy" id="42249"/>
    <lineage>
        <taxon>Eukaryota</taxon>
        <taxon>Fungi</taxon>
        <taxon>Dikarya</taxon>
        <taxon>Ascomycota</taxon>
        <taxon>Pezizomycotina</taxon>
        <taxon>Pezizomycetes</taxon>
        <taxon>Pezizales</taxon>
        <taxon>Tuberaceae</taxon>
        <taxon>Tuber</taxon>
    </lineage>
</organism>
<gene>
    <name evidence="2" type="ORF">C7212DRAFT_348947</name>
</gene>
<accession>A0A317SBA9</accession>
<dbReference type="AlphaFoldDB" id="A0A317SBA9"/>
<dbReference type="PANTHER" id="PTHR34203">
    <property type="entry name" value="METHYLTRANSFERASE, FKBM FAMILY PROTEIN"/>
    <property type="match status" value="1"/>
</dbReference>
<protein>
    <submittedName>
        <fullName evidence="2">Putative methyltransferase</fullName>
    </submittedName>
</protein>
<keyword evidence="2" id="KW-0808">Transferase</keyword>
<dbReference type="GO" id="GO:0008168">
    <property type="term" value="F:methyltransferase activity"/>
    <property type="evidence" value="ECO:0007669"/>
    <property type="project" value="UniProtKB-KW"/>
</dbReference>
<comment type="caution">
    <text evidence="2">The sequence shown here is derived from an EMBL/GenBank/DDBJ whole genome shotgun (WGS) entry which is preliminary data.</text>
</comment>
<evidence type="ECO:0000313" key="2">
    <source>
        <dbReference type="EMBL" id="PWW71595.1"/>
    </source>
</evidence>
<keyword evidence="2" id="KW-0489">Methyltransferase</keyword>
<sequence>MSRLAWYREAFDNLGFPSLLRLQVNKRFGSRLSRLTSKYLRHPVYARHGTSDFLVFNQVFVGREYRCVDNIEPPRLIVDCGANVGYTSAYFLSKFPTSTILAVEPDSGNFDLLLRNLSGYGDRFKAIKAAVWPFDEKLEFQASTMAEGAEWGRAVQRPLGRQSSQMIDTVSIPKLIELSGMDRISVLKIDIEGAERELFSAGVDEWLDRVDNIVIELHGEECARLFFHAIRDTQLAISTCGELTVGLAARKTEASN</sequence>
<evidence type="ECO:0000259" key="1">
    <source>
        <dbReference type="Pfam" id="PF05050"/>
    </source>
</evidence>
<proteinExistence type="predicted"/>
<dbReference type="NCBIfam" id="TIGR01444">
    <property type="entry name" value="fkbM_fam"/>
    <property type="match status" value="1"/>
</dbReference>
<evidence type="ECO:0000313" key="3">
    <source>
        <dbReference type="Proteomes" id="UP000246991"/>
    </source>
</evidence>
<dbReference type="InterPro" id="IPR052514">
    <property type="entry name" value="SAM-dependent_MTase"/>
</dbReference>
<dbReference type="EMBL" id="PYWC01000218">
    <property type="protein sequence ID" value="PWW71595.1"/>
    <property type="molecule type" value="Genomic_DNA"/>
</dbReference>
<dbReference type="SUPFAM" id="SSF53335">
    <property type="entry name" value="S-adenosyl-L-methionine-dependent methyltransferases"/>
    <property type="match status" value="1"/>
</dbReference>
<reference evidence="2 3" key="1">
    <citation type="submission" date="2018-03" db="EMBL/GenBank/DDBJ databases">
        <title>Genomes of Pezizomycetes fungi and the evolution of truffles.</title>
        <authorList>
            <person name="Murat C."/>
            <person name="Payen T."/>
            <person name="Noel B."/>
            <person name="Kuo A."/>
            <person name="Martin F.M."/>
        </authorList>
    </citation>
    <scope>NUCLEOTIDE SEQUENCE [LARGE SCALE GENOMIC DNA]</scope>
    <source>
        <strain evidence="2">091103-1</strain>
    </source>
</reference>
<dbReference type="OrthoDB" id="5835829at2759"/>
<dbReference type="Gene3D" id="3.40.50.150">
    <property type="entry name" value="Vaccinia Virus protein VP39"/>
    <property type="match status" value="1"/>
</dbReference>
<dbReference type="Pfam" id="PF05050">
    <property type="entry name" value="Methyltransf_21"/>
    <property type="match status" value="1"/>
</dbReference>
<dbReference type="InterPro" id="IPR029063">
    <property type="entry name" value="SAM-dependent_MTases_sf"/>
</dbReference>
<dbReference type="Proteomes" id="UP000246991">
    <property type="component" value="Unassembled WGS sequence"/>
</dbReference>